<evidence type="ECO:0000256" key="1">
    <source>
        <dbReference type="SAM" id="MobiDB-lite"/>
    </source>
</evidence>
<dbReference type="AlphaFoldDB" id="A0A8S3RI09"/>
<feature type="region of interest" description="Disordered" evidence="1">
    <location>
        <begin position="246"/>
        <end position="305"/>
    </location>
</feature>
<dbReference type="SUPFAM" id="SSF57501">
    <property type="entry name" value="Cystine-knot cytokines"/>
    <property type="match status" value="1"/>
</dbReference>
<evidence type="ECO:0000313" key="3">
    <source>
        <dbReference type="Proteomes" id="UP000683360"/>
    </source>
</evidence>
<sequence>MFIQKKNVTDDQIDKILTTRTLKGTIRKKEIYYDDTIYDEANPIDPDVQRVADEAFLHYLAVKEHPLGSCHDPTPELHHIPPEGNKLFFPEYTILHVCRNVSGCCWNPSQECGEKDIEIITKPFIVAEIQHSQRGDEVNIPDSNKVEVKFFKNVTRCGCKDLTPLPKCDKHCPFPFIKTRPGLECVCDCNDDTLQCLKIKFGIDPLNGEDFDCVKSGRCMKPLCDSGSFDMRKGYCEGTPNARLHEQETTSKLKEQDTTSKLKEQDTTSKLKEQDTTSKLKEQDTSKLKEQDTSKLKEQDTTKTQQVNLRNKTQQVNLRNKTQQVNLRNKTQQVNLRNKTQQVNVRNKTQQVN</sequence>
<accession>A0A8S3RI09</accession>
<name>A0A8S3RI09_MYTED</name>
<feature type="compositionally biased region" description="Basic and acidic residues" evidence="1">
    <location>
        <begin position="246"/>
        <end position="301"/>
    </location>
</feature>
<organism evidence="2 3">
    <name type="scientific">Mytilus edulis</name>
    <name type="common">Blue mussel</name>
    <dbReference type="NCBI Taxonomy" id="6550"/>
    <lineage>
        <taxon>Eukaryota</taxon>
        <taxon>Metazoa</taxon>
        <taxon>Spiralia</taxon>
        <taxon>Lophotrochozoa</taxon>
        <taxon>Mollusca</taxon>
        <taxon>Bivalvia</taxon>
        <taxon>Autobranchia</taxon>
        <taxon>Pteriomorphia</taxon>
        <taxon>Mytilida</taxon>
        <taxon>Mytiloidea</taxon>
        <taxon>Mytilidae</taxon>
        <taxon>Mytilinae</taxon>
        <taxon>Mytilus</taxon>
    </lineage>
</organism>
<reference evidence="2" key="1">
    <citation type="submission" date="2021-03" db="EMBL/GenBank/DDBJ databases">
        <authorList>
            <person name="Bekaert M."/>
        </authorList>
    </citation>
    <scope>NUCLEOTIDE SEQUENCE</scope>
</reference>
<dbReference type="OrthoDB" id="6370328at2759"/>
<dbReference type="PANTHER" id="PTHR21719">
    <property type="entry name" value="FI06402P-RELATED"/>
    <property type="match status" value="1"/>
</dbReference>
<proteinExistence type="predicted"/>
<dbReference type="InterPro" id="IPR029034">
    <property type="entry name" value="Cystine-knot_cytokine"/>
</dbReference>
<comment type="caution">
    <text evidence="2">The sequence shown here is derived from an EMBL/GenBank/DDBJ whole genome shotgun (WGS) entry which is preliminary data.</text>
</comment>
<evidence type="ECO:0008006" key="4">
    <source>
        <dbReference type="Google" id="ProtNLM"/>
    </source>
</evidence>
<keyword evidence="3" id="KW-1185">Reference proteome</keyword>
<protein>
    <recommendedName>
        <fullName evidence="4">Platelet-derived growth factor (PDGF) family profile domain-containing protein</fullName>
    </recommendedName>
</protein>
<dbReference type="PANTHER" id="PTHR21719:SF1">
    <property type="entry name" value="FI06402P-RELATED"/>
    <property type="match status" value="1"/>
</dbReference>
<gene>
    <name evidence="2" type="ORF">MEDL_21935</name>
</gene>
<dbReference type="Proteomes" id="UP000683360">
    <property type="component" value="Unassembled WGS sequence"/>
</dbReference>
<dbReference type="EMBL" id="CAJPWZ010001086">
    <property type="protein sequence ID" value="CAG2207682.1"/>
    <property type="molecule type" value="Genomic_DNA"/>
</dbReference>
<dbReference type="Gene3D" id="2.10.90.10">
    <property type="entry name" value="Cystine-knot cytokines"/>
    <property type="match status" value="1"/>
</dbReference>
<evidence type="ECO:0000313" key="2">
    <source>
        <dbReference type="EMBL" id="CAG2207682.1"/>
    </source>
</evidence>